<comment type="similarity">
    <text evidence="1">Belongs to the LysR transcriptional regulatory family.</text>
</comment>
<dbReference type="RefSeq" id="WP_076446891.1">
    <property type="nucleotide sequence ID" value="NZ_FTOQ01000003.1"/>
</dbReference>
<dbReference type="InterPro" id="IPR036390">
    <property type="entry name" value="WH_DNA-bd_sf"/>
</dbReference>
<dbReference type="STRING" id="633194.SAMN05421759_103250"/>
<dbReference type="Proteomes" id="UP000186684">
    <property type="component" value="Unassembled WGS sequence"/>
</dbReference>
<dbReference type="EMBL" id="FTOQ01000003">
    <property type="protein sequence ID" value="SIS78615.1"/>
    <property type="molecule type" value="Genomic_DNA"/>
</dbReference>
<proteinExistence type="inferred from homology"/>
<dbReference type="Gene3D" id="3.40.190.290">
    <property type="match status" value="1"/>
</dbReference>
<protein>
    <submittedName>
        <fullName evidence="6">DNA-binding transcriptional regulator, LysR family</fullName>
    </submittedName>
</protein>
<feature type="domain" description="HTH lysR-type" evidence="5">
    <location>
        <begin position="4"/>
        <end position="61"/>
    </location>
</feature>
<dbReference type="AlphaFoldDB" id="A0A1N7LXP2"/>
<organism evidence="6 7">
    <name type="scientific">Roseivivax lentus</name>
    <dbReference type="NCBI Taxonomy" id="633194"/>
    <lineage>
        <taxon>Bacteria</taxon>
        <taxon>Pseudomonadati</taxon>
        <taxon>Pseudomonadota</taxon>
        <taxon>Alphaproteobacteria</taxon>
        <taxon>Rhodobacterales</taxon>
        <taxon>Roseobacteraceae</taxon>
        <taxon>Roseivivax</taxon>
    </lineage>
</organism>
<sequence>MSRINLEQLKTFLGVVRLGGVRKAASALNLTQPAVTARIKALEETLAAQLFDRAGGGMRLTKRGELLVTYAEKFEQLTEMVERDVIDPGGVDKRLRLGVSETIAQCWLPDLIAGLHARYPNLEIEFGVDISNDLREALLAQELDLAILLGPISEYSIDNVALPGFEMTWYVSAEAKALPDPAAYLRRPILTYARNTRPFRELRDMLFERVGPDVSLFPSSSLSACFRLVEADLGVAALPRALGRPHVAAGTIREFDPGWTPAPLSFTASYRGSPKSHVVETAAHLALEVAQRYADQNF</sequence>
<dbReference type="PANTHER" id="PTHR30126:SF77">
    <property type="entry name" value="TRANSCRIPTIONAL REGULATORY PROTEIN"/>
    <property type="match status" value="1"/>
</dbReference>
<name>A0A1N7LXP2_9RHOB</name>
<dbReference type="Pfam" id="PF00126">
    <property type="entry name" value="HTH_1"/>
    <property type="match status" value="1"/>
</dbReference>
<evidence type="ECO:0000256" key="4">
    <source>
        <dbReference type="ARBA" id="ARBA00023163"/>
    </source>
</evidence>
<evidence type="ECO:0000256" key="2">
    <source>
        <dbReference type="ARBA" id="ARBA00023015"/>
    </source>
</evidence>
<keyword evidence="4" id="KW-0804">Transcription</keyword>
<dbReference type="GO" id="GO:0003700">
    <property type="term" value="F:DNA-binding transcription factor activity"/>
    <property type="evidence" value="ECO:0007669"/>
    <property type="project" value="InterPro"/>
</dbReference>
<reference evidence="7" key="1">
    <citation type="submission" date="2017-01" db="EMBL/GenBank/DDBJ databases">
        <authorList>
            <person name="Varghese N."/>
            <person name="Submissions S."/>
        </authorList>
    </citation>
    <scope>NUCLEOTIDE SEQUENCE [LARGE SCALE GENOMIC DNA]</scope>
    <source>
        <strain evidence="7">DSM 29430</strain>
    </source>
</reference>
<dbReference type="SUPFAM" id="SSF46785">
    <property type="entry name" value="Winged helix' DNA-binding domain"/>
    <property type="match status" value="1"/>
</dbReference>
<dbReference type="CDD" id="cd05466">
    <property type="entry name" value="PBP2_LTTR_substrate"/>
    <property type="match status" value="1"/>
</dbReference>
<evidence type="ECO:0000313" key="6">
    <source>
        <dbReference type="EMBL" id="SIS78615.1"/>
    </source>
</evidence>
<gene>
    <name evidence="6" type="ORF">SAMN05421759_103250</name>
</gene>
<evidence type="ECO:0000256" key="1">
    <source>
        <dbReference type="ARBA" id="ARBA00009437"/>
    </source>
</evidence>
<evidence type="ECO:0000256" key="3">
    <source>
        <dbReference type="ARBA" id="ARBA00023125"/>
    </source>
</evidence>
<dbReference type="InterPro" id="IPR000847">
    <property type="entry name" value="LysR_HTH_N"/>
</dbReference>
<evidence type="ECO:0000313" key="7">
    <source>
        <dbReference type="Proteomes" id="UP000186684"/>
    </source>
</evidence>
<dbReference type="GO" id="GO:0000976">
    <property type="term" value="F:transcription cis-regulatory region binding"/>
    <property type="evidence" value="ECO:0007669"/>
    <property type="project" value="TreeGrafter"/>
</dbReference>
<dbReference type="PROSITE" id="PS50931">
    <property type="entry name" value="HTH_LYSR"/>
    <property type="match status" value="1"/>
</dbReference>
<dbReference type="PANTHER" id="PTHR30126">
    <property type="entry name" value="HTH-TYPE TRANSCRIPTIONAL REGULATOR"/>
    <property type="match status" value="1"/>
</dbReference>
<accession>A0A1N7LXP2</accession>
<evidence type="ECO:0000259" key="5">
    <source>
        <dbReference type="PROSITE" id="PS50931"/>
    </source>
</evidence>
<dbReference type="Pfam" id="PF03466">
    <property type="entry name" value="LysR_substrate"/>
    <property type="match status" value="1"/>
</dbReference>
<dbReference type="InterPro" id="IPR005119">
    <property type="entry name" value="LysR_subst-bd"/>
</dbReference>
<dbReference type="SUPFAM" id="SSF53850">
    <property type="entry name" value="Periplasmic binding protein-like II"/>
    <property type="match status" value="1"/>
</dbReference>
<dbReference type="OrthoDB" id="9791253at2"/>
<keyword evidence="2" id="KW-0805">Transcription regulation</keyword>
<dbReference type="Gene3D" id="1.10.10.10">
    <property type="entry name" value="Winged helix-like DNA-binding domain superfamily/Winged helix DNA-binding domain"/>
    <property type="match status" value="1"/>
</dbReference>
<keyword evidence="7" id="KW-1185">Reference proteome</keyword>
<keyword evidence="3 6" id="KW-0238">DNA-binding</keyword>
<dbReference type="PRINTS" id="PR00039">
    <property type="entry name" value="HTHLYSR"/>
</dbReference>
<dbReference type="InterPro" id="IPR036388">
    <property type="entry name" value="WH-like_DNA-bd_sf"/>
</dbReference>